<dbReference type="Pfam" id="PF05960">
    <property type="entry name" value="DUF885"/>
    <property type="match status" value="1"/>
</dbReference>
<name>A0A222GA84_9GAMM</name>
<accession>A0A222GA84</accession>
<dbReference type="EMBL" id="CP020465">
    <property type="protein sequence ID" value="ASP48632.1"/>
    <property type="molecule type" value="Genomic_DNA"/>
</dbReference>
<proteinExistence type="predicted"/>
<dbReference type="PROSITE" id="PS51257">
    <property type="entry name" value="PROKAR_LIPOPROTEIN"/>
    <property type="match status" value="1"/>
</dbReference>
<dbReference type="RefSeq" id="WP_081152132.1">
    <property type="nucleotide sequence ID" value="NZ_CP020465.1"/>
</dbReference>
<dbReference type="Proteomes" id="UP000202259">
    <property type="component" value="Chromosome"/>
</dbReference>
<evidence type="ECO:0000313" key="1">
    <source>
        <dbReference type="EMBL" id="ASP48632.1"/>
    </source>
</evidence>
<sequence length="626" mass="70499">MRSSIALLGAVVFLSACQPNSSTQTTVQESPAIAVSKTVTQSQLSETKRLNEWFAIKYEAQLQNSPMMLTMLGRKDKYDQIDDMTESYQQEQLAWQAASVDELTANFDYSKLTSEAKMSYDIWLYLYQQAKTAAKFNKHRYIFDQFDGAQASVAQFLINFHRVDELSDMQAYITRIAGISTAITQLLERAKVNAAAGTRPPKFAYEGVIEQSNNLISGIPFSNAEDASDSPLWMDIERKIRGLVDTDEISVDQAQALKFAAKKQLLEVFLPSYQALIAWFESDIVNTVSNPTGVSSQKNGQAFYSQMIEASTTTELTAEEIHNIGIKEVERITNEMITIKERVGFKGDLSAFFDFIKTDEQFFYSNTNIGRQGYITDTEIYLDFINKQLPNYFGILPQAGLVVKRVEAFREQDGAAQHYAPGTPDGSRPGVYYAHLSDMLSMPKNEMEGVAYHEGNPGHHMQISIAQELTSIPQFRTQTSFIAYVEGWGLYAELLAKEMGGYQDDYSDFGRLVNEIWRAVRLVVDTGLHAKGWTEEQAVTYFKEKTPVAEDAIISEIRRYLVLPGQATAYKIGMLKMQELRASAEQKLGDRFDIRGFHDTVLGGGAMPLALLERRVNDWIKSQMTK</sequence>
<dbReference type="AlphaFoldDB" id="A0A222GA84"/>
<dbReference type="PANTHER" id="PTHR33361:SF16">
    <property type="entry name" value="DUF885 DOMAIN-CONTAINING PROTEIN"/>
    <property type="match status" value="1"/>
</dbReference>
<dbReference type="KEGG" id="cber:B5D82_13135"/>
<reference evidence="1 2" key="1">
    <citation type="submission" date="2017-08" db="EMBL/GenBank/DDBJ databases">
        <title>Complete genome of Colwellia sp. NB097-1, a psychrophile bacterium ioslated from Bering Sea.</title>
        <authorList>
            <person name="Chen X."/>
        </authorList>
    </citation>
    <scope>NUCLEOTIDE SEQUENCE [LARGE SCALE GENOMIC DNA]</scope>
    <source>
        <strain evidence="1 2">NB097-1</strain>
    </source>
</reference>
<protein>
    <submittedName>
        <fullName evidence="1">DUF885 domain-containing protein</fullName>
    </submittedName>
</protein>
<keyword evidence="2" id="KW-1185">Reference proteome</keyword>
<dbReference type="OrthoDB" id="9769898at2"/>
<organism evidence="1 2">
    <name type="scientific">Cognaticolwellia beringensis</name>
    <dbReference type="NCBI Taxonomy" id="1967665"/>
    <lineage>
        <taxon>Bacteria</taxon>
        <taxon>Pseudomonadati</taxon>
        <taxon>Pseudomonadota</taxon>
        <taxon>Gammaproteobacteria</taxon>
        <taxon>Alteromonadales</taxon>
        <taxon>Colwelliaceae</taxon>
        <taxon>Cognaticolwellia</taxon>
    </lineage>
</organism>
<dbReference type="PANTHER" id="PTHR33361">
    <property type="entry name" value="GLR0591 PROTEIN"/>
    <property type="match status" value="1"/>
</dbReference>
<dbReference type="InterPro" id="IPR010281">
    <property type="entry name" value="DUF885"/>
</dbReference>
<evidence type="ECO:0000313" key="2">
    <source>
        <dbReference type="Proteomes" id="UP000202259"/>
    </source>
</evidence>
<gene>
    <name evidence="1" type="ORF">B5D82_13135</name>
</gene>